<organism evidence="1">
    <name type="scientific">marine sediment metagenome</name>
    <dbReference type="NCBI Taxonomy" id="412755"/>
    <lineage>
        <taxon>unclassified sequences</taxon>
        <taxon>metagenomes</taxon>
        <taxon>ecological metagenomes</taxon>
    </lineage>
</organism>
<reference evidence="1" key="1">
    <citation type="journal article" date="2015" name="Nature">
        <title>Complex archaea that bridge the gap between prokaryotes and eukaryotes.</title>
        <authorList>
            <person name="Spang A."/>
            <person name="Saw J.H."/>
            <person name="Jorgensen S.L."/>
            <person name="Zaremba-Niedzwiedzka K."/>
            <person name="Martijn J."/>
            <person name="Lind A.E."/>
            <person name="van Eijk R."/>
            <person name="Schleper C."/>
            <person name="Guy L."/>
            <person name="Ettema T.J."/>
        </authorList>
    </citation>
    <scope>NUCLEOTIDE SEQUENCE</scope>
</reference>
<dbReference type="AlphaFoldDB" id="A0A0F9NJI1"/>
<gene>
    <name evidence="1" type="ORF">LCGC14_1252890</name>
</gene>
<accession>A0A0F9NJI1</accession>
<dbReference type="EMBL" id="LAZR01006883">
    <property type="protein sequence ID" value="KKM89015.1"/>
    <property type="molecule type" value="Genomic_DNA"/>
</dbReference>
<protein>
    <submittedName>
        <fullName evidence="1">Uncharacterized protein</fullName>
    </submittedName>
</protein>
<comment type="caution">
    <text evidence="1">The sequence shown here is derived from an EMBL/GenBank/DDBJ whole genome shotgun (WGS) entry which is preliminary data.</text>
</comment>
<sequence length="91" mass="10852">MAKLKPPRIEKGILKFEREPATQWITMTYPNGDSYSLDVDEMKTWMRIMRIDEDDSRSPLDRVWNFYNILYDVETMDFQVILAEERMKAAG</sequence>
<proteinExistence type="predicted"/>
<evidence type="ECO:0000313" key="1">
    <source>
        <dbReference type="EMBL" id="KKM89015.1"/>
    </source>
</evidence>
<name>A0A0F9NJI1_9ZZZZ</name>